<dbReference type="PANTHER" id="PTHR40633">
    <property type="entry name" value="MATRIX PROTEIN, PUTATIVE (AFU_ORTHOLOGUE AFUA_8G05410)-RELATED"/>
    <property type="match status" value="1"/>
</dbReference>
<feature type="domain" description="Yeast cell wall synthesis Kre9/Knh1-like N-terminal" evidence="3">
    <location>
        <begin position="27"/>
        <end position="82"/>
    </location>
</feature>
<name>A0A9P4PGA1_9PLEO</name>
<dbReference type="Proteomes" id="UP000799764">
    <property type="component" value="Unassembled WGS sequence"/>
</dbReference>
<protein>
    <recommendedName>
        <fullName evidence="3">Yeast cell wall synthesis Kre9/Knh1-like N-terminal domain-containing protein</fullName>
    </recommendedName>
</protein>
<dbReference type="PANTHER" id="PTHR40633:SF1">
    <property type="entry name" value="GPI ANCHORED SERINE-THREONINE RICH PROTEIN (AFU_ORTHOLOGUE AFUA_1G03630)"/>
    <property type="match status" value="1"/>
</dbReference>
<sequence>MRFFEVVLSGAALISAALAVEFNSWPESVKAGEAITLTYSPKDVATTIILRKGPSTDLDTLDTITTSSTSGSFTWTIPSSLGCFVCVLHPGVLICHCCFLVCLPDCFLGCLLDCFLGCLLDCFLGCLLHRGLVCCLLYRRLHHHQDLPCHLGSLCLCSLRLWVLPQPRRQQHHLHRFSLWNPHWLHPSHREHGRCVVLRRQRRRSLRRLWCFRLPRISVFHFSSLTSVYVLLSNDITSAFGSLLVRR</sequence>
<feature type="chain" id="PRO_5040228201" description="Yeast cell wall synthesis Kre9/Knh1-like N-terminal domain-containing protein" evidence="2">
    <location>
        <begin position="20"/>
        <end position="247"/>
    </location>
</feature>
<reference evidence="4" key="1">
    <citation type="journal article" date="2020" name="Stud. Mycol.">
        <title>101 Dothideomycetes genomes: a test case for predicting lifestyles and emergence of pathogens.</title>
        <authorList>
            <person name="Haridas S."/>
            <person name="Albert R."/>
            <person name="Binder M."/>
            <person name="Bloem J."/>
            <person name="Labutti K."/>
            <person name="Salamov A."/>
            <person name="Andreopoulos B."/>
            <person name="Baker S."/>
            <person name="Barry K."/>
            <person name="Bills G."/>
            <person name="Bluhm B."/>
            <person name="Cannon C."/>
            <person name="Castanera R."/>
            <person name="Culley D."/>
            <person name="Daum C."/>
            <person name="Ezra D."/>
            <person name="Gonzalez J."/>
            <person name="Henrissat B."/>
            <person name="Kuo A."/>
            <person name="Liang C."/>
            <person name="Lipzen A."/>
            <person name="Lutzoni F."/>
            <person name="Magnuson J."/>
            <person name="Mondo S."/>
            <person name="Nolan M."/>
            <person name="Ohm R."/>
            <person name="Pangilinan J."/>
            <person name="Park H.-J."/>
            <person name="Ramirez L."/>
            <person name="Alfaro M."/>
            <person name="Sun H."/>
            <person name="Tritt A."/>
            <person name="Yoshinaga Y."/>
            <person name="Zwiers L.-H."/>
            <person name="Turgeon B."/>
            <person name="Goodwin S."/>
            <person name="Spatafora J."/>
            <person name="Crous P."/>
            <person name="Grigoriev I."/>
        </authorList>
    </citation>
    <scope>NUCLEOTIDE SEQUENCE</scope>
    <source>
        <strain evidence="4">CBS 690.94</strain>
    </source>
</reference>
<feature type="signal peptide" evidence="2">
    <location>
        <begin position="1"/>
        <end position="19"/>
    </location>
</feature>
<dbReference type="InterPro" id="IPR018466">
    <property type="entry name" value="Kre9/Knh1-like_N"/>
</dbReference>
<evidence type="ECO:0000313" key="5">
    <source>
        <dbReference type="Proteomes" id="UP000799764"/>
    </source>
</evidence>
<dbReference type="InterPro" id="IPR052982">
    <property type="entry name" value="SRP1/TIP1-like"/>
</dbReference>
<comment type="caution">
    <text evidence="4">The sequence shown here is derived from an EMBL/GenBank/DDBJ whole genome shotgun (WGS) entry which is preliminary data.</text>
</comment>
<evidence type="ECO:0000256" key="2">
    <source>
        <dbReference type="SAM" id="SignalP"/>
    </source>
</evidence>
<dbReference type="Pfam" id="PF10342">
    <property type="entry name" value="Kre9_KNH"/>
    <property type="match status" value="1"/>
</dbReference>
<gene>
    <name evidence="4" type="ORF">P171DRAFT_70674</name>
</gene>
<evidence type="ECO:0000256" key="1">
    <source>
        <dbReference type="ARBA" id="ARBA00022729"/>
    </source>
</evidence>
<evidence type="ECO:0000259" key="3">
    <source>
        <dbReference type="Pfam" id="PF10342"/>
    </source>
</evidence>
<dbReference type="EMBL" id="MU001504">
    <property type="protein sequence ID" value="KAF2442608.1"/>
    <property type="molecule type" value="Genomic_DNA"/>
</dbReference>
<organism evidence="4 5">
    <name type="scientific">Karstenula rhodostoma CBS 690.94</name>
    <dbReference type="NCBI Taxonomy" id="1392251"/>
    <lineage>
        <taxon>Eukaryota</taxon>
        <taxon>Fungi</taxon>
        <taxon>Dikarya</taxon>
        <taxon>Ascomycota</taxon>
        <taxon>Pezizomycotina</taxon>
        <taxon>Dothideomycetes</taxon>
        <taxon>Pleosporomycetidae</taxon>
        <taxon>Pleosporales</taxon>
        <taxon>Massarineae</taxon>
        <taxon>Didymosphaeriaceae</taxon>
        <taxon>Karstenula</taxon>
    </lineage>
</organism>
<evidence type="ECO:0000313" key="4">
    <source>
        <dbReference type="EMBL" id="KAF2442608.1"/>
    </source>
</evidence>
<dbReference type="AlphaFoldDB" id="A0A9P4PGA1"/>
<dbReference type="OrthoDB" id="5589325at2759"/>
<keyword evidence="1 2" id="KW-0732">Signal</keyword>
<accession>A0A9P4PGA1</accession>
<keyword evidence="5" id="KW-1185">Reference proteome</keyword>
<proteinExistence type="predicted"/>